<protein>
    <submittedName>
        <fullName evidence="1">Putative XPB associated nuclease Bax1</fullName>
    </submittedName>
</protein>
<dbReference type="PANTHER" id="PTHR39640:SF1">
    <property type="entry name" value="DUF790 FAMILY PROTEIN"/>
    <property type="match status" value="1"/>
</dbReference>
<dbReference type="InterPro" id="IPR008508">
    <property type="entry name" value="Bax1"/>
</dbReference>
<dbReference type="Pfam" id="PF05626">
    <property type="entry name" value="DUF790"/>
    <property type="match status" value="3"/>
</dbReference>
<dbReference type="RefSeq" id="WP_144729629.1">
    <property type="nucleotide sequence ID" value="NZ_ML675581.1"/>
</dbReference>
<dbReference type="PANTHER" id="PTHR39640">
    <property type="entry name" value="VNG6129C"/>
    <property type="match status" value="1"/>
</dbReference>
<gene>
    <name evidence="1" type="primary">bax1</name>
    <name evidence="1" type="ORF">NARC_50047</name>
</gene>
<evidence type="ECO:0000313" key="2">
    <source>
        <dbReference type="Proteomes" id="UP000315289"/>
    </source>
</evidence>
<sequence length="665" mass="78105">MISSDLLRCKLDHKNYKIYPILCSLEENSKDIEIAKQVIQVFEYSYQHNLIKEKLSQSLKGLEQTYKDYKLIRGLAAILEKRCTFKSISQIHSNNPHHNYSNQTIELLKNLTAIEIRRSVFDESARQNTALTEQTRKSILEKISNKLGISNEMLSKVMWSDLDENTMMDTFLPINAEKLLLFYNISLIQTLLFGCLKVRIGLGSDLNLGTRWKEVLREVKRLGLMYWLDMEDETTQESKENKIICSIEGALNVIKLTDRYGVAISKILPTIMKSERWHIQADILRVTNSGKKLVYEFEISEKSYPNSFPSDKMIKTSLENSVYRYNESRKNSLPISKKSHDEYNSKDRNKIDVQEINSEISMDNSNVPMLFDSKIEKTFLQKFELFKTEWAIEREPEPIITKQKTAFIPDFILTKFDTSIFVEIIGFWTKEYLERKISKIFEIVQNKNHDEKFFMILVINLENLMSYELNEENKITDIKNNRNVLITSYKNEKISFKEIIKYIKDIENNYISRNVLNTQNQNKIIQNVIRLFEELRISEMSYMYLGKLDELLKEECTDGDAFLKVSLKDLIDKNNDFKYMFESELSKKRLLMIDDYILNTQFIEEIRKDTKNVINLGEACNILDSKKIPEKIHINILTCLGFHIEWNGLDYSKAKITLKNSKFAI</sequence>
<evidence type="ECO:0000313" key="1">
    <source>
        <dbReference type="EMBL" id="TVP40866.1"/>
    </source>
</evidence>
<keyword evidence="2" id="KW-1185">Reference proteome</keyword>
<accession>A0A557SW87</accession>
<dbReference type="EMBL" id="VOAH01000005">
    <property type="protein sequence ID" value="TVP40866.1"/>
    <property type="molecule type" value="Genomic_DNA"/>
</dbReference>
<name>A0A557SW87_9ARCH</name>
<organism evidence="1 2">
    <name type="scientific">Candidatus Nitrosocosmicus arcticus</name>
    <dbReference type="NCBI Taxonomy" id="2035267"/>
    <lineage>
        <taxon>Archaea</taxon>
        <taxon>Nitrososphaerota</taxon>
        <taxon>Nitrososphaeria</taxon>
        <taxon>Nitrososphaerales</taxon>
        <taxon>Nitrososphaeraceae</taxon>
        <taxon>Candidatus Nitrosocosmicus</taxon>
    </lineage>
</organism>
<proteinExistence type="predicted"/>
<comment type="caution">
    <text evidence="1">The sequence shown here is derived from an EMBL/GenBank/DDBJ whole genome shotgun (WGS) entry which is preliminary data.</text>
</comment>
<reference evidence="1 2" key="1">
    <citation type="journal article" date="2019" name="Front. Microbiol.">
        <title>Ammonia Oxidation by the Arctic Terrestrial Thaumarchaeote Candidatus Nitrosocosmicus arcticus Is Stimulated by Increasing Temperatures.</title>
        <authorList>
            <person name="Alves R.J.E."/>
            <person name="Kerou M."/>
            <person name="Zappe A."/>
            <person name="Bittner R."/>
            <person name="Abby S.S."/>
            <person name="Schmidt H.A."/>
            <person name="Pfeifer K."/>
            <person name="Schleper C."/>
        </authorList>
    </citation>
    <scope>NUCLEOTIDE SEQUENCE [LARGE SCALE GENOMIC DNA]</scope>
    <source>
        <strain evidence="1 2">Kfb</strain>
    </source>
</reference>
<dbReference type="AlphaFoldDB" id="A0A557SW87"/>
<dbReference type="Proteomes" id="UP000315289">
    <property type="component" value="Unassembled WGS sequence"/>
</dbReference>